<dbReference type="Proteomes" id="UP000619260">
    <property type="component" value="Unassembled WGS sequence"/>
</dbReference>
<proteinExistence type="predicted"/>
<name>A0A8J4DQG3_9ACTN</name>
<keyword evidence="2" id="KW-1185">Reference proteome</keyword>
<comment type="caution">
    <text evidence="1">The sequence shown here is derived from an EMBL/GenBank/DDBJ whole genome shotgun (WGS) entry which is preliminary data.</text>
</comment>
<dbReference type="EMBL" id="BOPF01000012">
    <property type="protein sequence ID" value="GIJ46584.1"/>
    <property type="molecule type" value="Genomic_DNA"/>
</dbReference>
<evidence type="ECO:0000313" key="2">
    <source>
        <dbReference type="Proteomes" id="UP000619260"/>
    </source>
</evidence>
<sequence>MSLRRPAVPGFGALGRDLIENRFGGGVRVVAAAGVVGLRTAATNATPVGHEQAAEGARVGAAAGRAPSPGFVAAVPNRSIRDIGGLDRSGSCAGGAGRGRVAGSVAGGLGRIQKWC</sequence>
<reference evidence="1" key="1">
    <citation type="submission" date="2021-01" db="EMBL/GenBank/DDBJ databases">
        <title>Whole genome shotgun sequence of Virgisporangium aliadipatigenens NBRC 105644.</title>
        <authorList>
            <person name="Komaki H."/>
            <person name="Tamura T."/>
        </authorList>
    </citation>
    <scope>NUCLEOTIDE SEQUENCE</scope>
    <source>
        <strain evidence="1">NBRC 105644</strain>
    </source>
</reference>
<organism evidence="1 2">
    <name type="scientific">Virgisporangium aliadipatigenens</name>
    <dbReference type="NCBI Taxonomy" id="741659"/>
    <lineage>
        <taxon>Bacteria</taxon>
        <taxon>Bacillati</taxon>
        <taxon>Actinomycetota</taxon>
        <taxon>Actinomycetes</taxon>
        <taxon>Micromonosporales</taxon>
        <taxon>Micromonosporaceae</taxon>
        <taxon>Virgisporangium</taxon>
    </lineage>
</organism>
<gene>
    <name evidence="1" type="ORF">Val02_34700</name>
</gene>
<evidence type="ECO:0000313" key="1">
    <source>
        <dbReference type="EMBL" id="GIJ46584.1"/>
    </source>
</evidence>
<accession>A0A8J4DQG3</accession>
<protein>
    <submittedName>
        <fullName evidence="1">Uncharacterized protein</fullName>
    </submittedName>
</protein>
<dbReference type="AlphaFoldDB" id="A0A8J4DQG3"/>